<dbReference type="Proteomes" id="UP000015102">
    <property type="component" value="Unassembled WGS sequence"/>
</dbReference>
<dbReference type="Gene3D" id="2.40.50.740">
    <property type="match status" value="1"/>
</dbReference>
<reference evidence="2" key="2">
    <citation type="submission" date="2015-06" db="UniProtKB">
        <authorList>
            <consortium name="EnsemblMetazoa"/>
        </authorList>
    </citation>
    <scope>IDENTIFICATION</scope>
</reference>
<evidence type="ECO:0000313" key="2">
    <source>
        <dbReference type="EnsemblMetazoa" id="MESCA003508-PA"/>
    </source>
</evidence>
<reference evidence="3" key="1">
    <citation type="submission" date="2013-02" db="EMBL/GenBank/DDBJ databases">
        <authorList>
            <person name="Hughes D."/>
        </authorList>
    </citation>
    <scope>NUCLEOTIDE SEQUENCE</scope>
    <source>
        <strain>Durham</strain>
        <strain evidence="3">NC isolate 2 -- Noor lab</strain>
    </source>
</reference>
<dbReference type="EnsemblMetazoa" id="MESCA003508-RA">
    <property type="protein sequence ID" value="MESCA003508-PA"/>
    <property type="gene ID" value="MESCA003508"/>
</dbReference>
<proteinExistence type="predicted"/>
<evidence type="ECO:0000256" key="1">
    <source>
        <dbReference type="SAM" id="MobiDB-lite"/>
    </source>
</evidence>
<evidence type="ECO:0000313" key="3">
    <source>
        <dbReference type="Proteomes" id="UP000015102"/>
    </source>
</evidence>
<protein>
    <submittedName>
        <fullName evidence="2">Uncharacterized protein</fullName>
    </submittedName>
</protein>
<dbReference type="STRING" id="36166.T1GJ64"/>
<dbReference type="InterPro" id="IPR038237">
    <property type="entry name" value="Ribosomal_eS4_central_sf"/>
</dbReference>
<organism evidence="2 3">
    <name type="scientific">Megaselia scalaris</name>
    <name type="common">Humpbacked fly</name>
    <name type="synonym">Phora scalaris</name>
    <dbReference type="NCBI Taxonomy" id="36166"/>
    <lineage>
        <taxon>Eukaryota</taxon>
        <taxon>Metazoa</taxon>
        <taxon>Ecdysozoa</taxon>
        <taxon>Arthropoda</taxon>
        <taxon>Hexapoda</taxon>
        <taxon>Insecta</taxon>
        <taxon>Pterygota</taxon>
        <taxon>Neoptera</taxon>
        <taxon>Endopterygota</taxon>
        <taxon>Diptera</taxon>
        <taxon>Brachycera</taxon>
        <taxon>Muscomorpha</taxon>
        <taxon>Platypezoidea</taxon>
        <taxon>Phoridae</taxon>
        <taxon>Megaseliini</taxon>
        <taxon>Megaselia</taxon>
    </lineage>
</organism>
<dbReference type="EMBL" id="CAQQ02066366">
    <property type="status" value="NOT_ANNOTATED_CDS"/>
    <property type="molecule type" value="Genomic_DNA"/>
</dbReference>
<keyword evidence="3" id="KW-1185">Reference proteome</keyword>
<name>T1GJ64_MEGSC</name>
<sequence length="147" mass="16650">MPYTVNGPPPDRCKLCAIRVILWQSSQTLSVVQQINALKSGIQKVRGIIVTHNGRTIRYLDLLNKANDTIQLDLTNATTVVKRERHSRSFNTVHIKDIQDRSRSRSFEQGQRHHSIGLDHWISKDTSSSPVCAKSPSLERVTSLRSH</sequence>
<dbReference type="HOGENOM" id="CLU_1770181_0_0_1"/>
<dbReference type="AlphaFoldDB" id="T1GJ64"/>
<feature type="region of interest" description="Disordered" evidence="1">
    <location>
        <begin position="126"/>
        <end position="147"/>
    </location>
</feature>
<accession>T1GJ64</accession>